<dbReference type="EMBL" id="JAACXV010005304">
    <property type="protein sequence ID" value="KAF7276853.1"/>
    <property type="molecule type" value="Genomic_DNA"/>
</dbReference>
<evidence type="ECO:0000256" key="1">
    <source>
        <dbReference type="SAM" id="MobiDB-lite"/>
    </source>
</evidence>
<keyword evidence="3" id="KW-1185">Reference proteome</keyword>
<reference evidence="2" key="1">
    <citation type="submission" date="2020-08" db="EMBL/GenBank/DDBJ databases">
        <title>Genome sequencing and assembly of the red palm weevil Rhynchophorus ferrugineus.</title>
        <authorList>
            <person name="Dias G.B."/>
            <person name="Bergman C.M."/>
            <person name="Manee M."/>
        </authorList>
    </citation>
    <scope>NUCLEOTIDE SEQUENCE</scope>
    <source>
        <strain evidence="2">AA-2017</strain>
        <tissue evidence="2">Whole larva</tissue>
    </source>
</reference>
<organism evidence="2 3">
    <name type="scientific">Rhynchophorus ferrugineus</name>
    <name type="common">Red palm weevil</name>
    <name type="synonym">Curculio ferrugineus</name>
    <dbReference type="NCBI Taxonomy" id="354439"/>
    <lineage>
        <taxon>Eukaryota</taxon>
        <taxon>Metazoa</taxon>
        <taxon>Ecdysozoa</taxon>
        <taxon>Arthropoda</taxon>
        <taxon>Hexapoda</taxon>
        <taxon>Insecta</taxon>
        <taxon>Pterygota</taxon>
        <taxon>Neoptera</taxon>
        <taxon>Endopterygota</taxon>
        <taxon>Coleoptera</taxon>
        <taxon>Polyphaga</taxon>
        <taxon>Cucujiformia</taxon>
        <taxon>Curculionidae</taxon>
        <taxon>Dryophthorinae</taxon>
        <taxon>Rhynchophorus</taxon>
    </lineage>
</organism>
<evidence type="ECO:0000313" key="2">
    <source>
        <dbReference type="EMBL" id="KAF7276853.1"/>
    </source>
</evidence>
<gene>
    <name evidence="2" type="ORF">GWI33_009717</name>
</gene>
<protein>
    <submittedName>
        <fullName evidence="2">Uncharacterized protein</fullName>
    </submittedName>
</protein>
<proteinExistence type="predicted"/>
<name>A0A834MAN7_RHYFE</name>
<sequence length="104" mass="11831">MYPNAKQKGTKTIFPQTRRLSTGNTMFPREVSVPPWRISTRTAVCFAFFRCIESLTVKCATFPTETINCGRYARREADLPTPRTRGKWSVGRPTVVGPRHRLNG</sequence>
<accession>A0A834MAN7</accession>
<dbReference type="Proteomes" id="UP000625711">
    <property type="component" value="Unassembled WGS sequence"/>
</dbReference>
<dbReference type="AlphaFoldDB" id="A0A834MAN7"/>
<comment type="caution">
    <text evidence="2">The sequence shown here is derived from an EMBL/GenBank/DDBJ whole genome shotgun (WGS) entry which is preliminary data.</text>
</comment>
<evidence type="ECO:0000313" key="3">
    <source>
        <dbReference type="Proteomes" id="UP000625711"/>
    </source>
</evidence>
<feature type="region of interest" description="Disordered" evidence="1">
    <location>
        <begin position="80"/>
        <end position="104"/>
    </location>
</feature>